<evidence type="ECO:0000313" key="1">
    <source>
        <dbReference type="EMBL" id="TNM87374.1"/>
    </source>
</evidence>
<proteinExistence type="predicted"/>
<name>A0A4Z2B4T6_9TELE</name>
<organism evidence="1 2">
    <name type="scientific">Takifugu bimaculatus</name>
    <dbReference type="NCBI Taxonomy" id="433685"/>
    <lineage>
        <taxon>Eukaryota</taxon>
        <taxon>Metazoa</taxon>
        <taxon>Chordata</taxon>
        <taxon>Craniata</taxon>
        <taxon>Vertebrata</taxon>
        <taxon>Euteleostomi</taxon>
        <taxon>Actinopterygii</taxon>
        <taxon>Neopterygii</taxon>
        <taxon>Teleostei</taxon>
        <taxon>Neoteleostei</taxon>
        <taxon>Acanthomorphata</taxon>
        <taxon>Eupercaria</taxon>
        <taxon>Tetraodontiformes</taxon>
        <taxon>Tetradontoidea</taxon>
        <taxon>Tetraodontidae</taxon>
        <taxon>Takifugu</taxon>
    </lineage>
</organism>
<evidence type="ECO:0000313" key="2">
    <source>
        <dbReference type="Proteomes" id="UP000516260"/>
    </source>
</evidence>
<protein>
    <submittedName>
        <fullName evidence="1">Uncharacterized protein</fullName>
    </submittedName>
</protein>
<accession>A0A4Z2B4T6</accession>
<dbReference type="EMBL" id="SWLE01000019">
    <property type="protein sequence ID" value="TNM87374.1"/>
    <property type="molecule type" value="Genomic_DNA"/>
</dbReference>
<dbReference type="Proteomes" id="UP000516260">
    <property type="component" value="Chromosome 6"/>
</dbReference>
<dbReference type="InterPro" id="IPR026178">
    <property type="entry name" value="JSRP1"/>
</dbReference>
<sequence length="112" mass="12230">MTLAWTGSLNVSYDRILSIQSLSDIPNPWKGVTMNRCLVLTLTVLLMSAGMNQLHYAVDAFLEETGVRTFVGSVQDGSFAQVTACTCKARLVFNVTGGVLAWFPQRNLENAS</sequence>
<dbReference type="Pfam" id="PF15312">
    <property type="entry name" value="JSRP"/>
    <property type="match status" value="1"/>
</dbReference>
<comment type="caution">
    <text evidence="1">The sequence shown here is derived from an EMBL/GenBank/DDBJ whole genome shotgun (WGS) entry which is preliminary data.</text>
</comment>
<keyword evidence="2" id="KW-1185">Reference proteome</keyword>
<gene>
    <name evidence="1" type="ORF">fugu_005595</name>
</gene>
<reference evidence="1 2" key="1">
    <citation type="submission" date="2019-04" db="EMBL/GenBank/DDBJ databases">
        <title>The sequence and de novo assembly of Takifugu bimaculatus genome using PacBio and Hi-C technologies.</title>
        <authorList>
            <person name="Xu P."/>
            <person name="Liu B."/>
            <person name="Zhou Z."/>
        </authorList>
    </citation>
    <scope>NUCLEOTIDE SEQUENCE [LARGE SCALE GENOMIC DNA]</scope>
    <source>
        <strain evidence="1">TB-2018</strain>
        <tissue evidence="1">Muscle</tissue>
    </source>
</reference>
<dbReference type="AlphaFoldDB" id="A0A4Z2B4T6"/>